<dbReference type="InterPro" id="IPR052160">
    <property type="entry name" value="Gypsy_RT_Integrase-like"/>
</dbReference>
<dbReference type="GO" id="GO:0015074">
    <property type="term" value="P:DNA integration"/>
    <property type="evidence" value="ECO:0007669"/>
    <property type="project" value="InterPro"/>
</dbReference>
<protein>
    <submittedName>
        <fullName evidence="2">Gag-pol</fullName>
    </submittedName>
</protein>
<dbReference type="InterPro" id="IPR001584">
    <property type="entry name" value="Integrase_cat-core"/>
</dbReference>
<feature type="domain" description="Integrase catalytic" evidence="1">
    <location>
        <begin position="1"/>
        <end position="146"/>
    </location>
</feature>
<dbReference type="InterPro" id="IPR012337">
    <property type="entry name" value="RNaseH-like_sf"/>
</dbReference>
<sequence>MGSFPVSNGYSYVLLVVDYVSRWVEAIATKTNDAKVVVDFLKSNIFCQFGVPKALISYQGSHFCNRAMSALLNKYRVVHRIATAYHPQTNSQAEVFNKGIKKTLQKMTNPSRKEWSRLLEDTLWAHRTAYRTSLGMCPYQIVFGKACHLPVEIEHRAYWVLRKEFEVSHKVLLFNSWLKLTVGKLCSRWDGPFVITNVFPYGVVELKDEHTNNTFQVNGHQIKLFHEGPTPIADNMETISLMEPTPPDDTL</sequence>
<organism evidence="2 3">
    <name type="scientific">Mucuna pruriens</name>
    <name type="common">Velvet bean</name>
    <name type="synonym">Dolichos pruriens</name>
    <dbReference type="NCBI Taxonomy" id="157652"/>
    <lineage>
        <taxon>Eukaryota</taxon>
        <taxon>Viridiplantae</taxon>
        <taxon>Streptophyta</taxon>
        <taxon>Embryophyta</taxon>
        <taxon>Tracheophyta</taxon>
        <taxon>Spermatophyta</taxon>
        <taxon>Magnoliopsida</taxon>
        <taxon>eudicotyledons</taxon>
        <taxon>Gunneridae</taxon>
        <taxon>Pentapetalae</taxon>
        <taxon>rosids</taxon>
        <taxon>fabids</taxon>
        <taxon>Fabales</taxon>
        <taxon>Fabaceae</taxon>
        <taxon>Papilionoideae</taxon>
        <taxon>50 kb inversion clade</taxon>
        <taxon>NPAAA clade</taxon>
        <taxon>indigoferoid/millettioid clade</taxon>
        <taxon>Phaseoleae</taxon>
        <taxon>Mucuna</taxon>
    </lineage>
</organism>
<dbReference type="GO" id="GO:0003676">
    <property type="term" value="F:nucleic acid binding"/>
    <property type="evidence" value="ECO:0007669"/>
    <property type="project" value="InterPro"/>
</dbReference>
<dbReference type="Proteomes" id="UP000257109">
    <property type="component" value="Unassembled WGS sequence"/>
</dbReference>
<dbReference type="Pfam" id="PF00665">
    <property type="entry name" value="rve"/>
    <property type="match status" value="1"/>
</dbReference>
<reference evidence="2" key="1">
    <citation type="submission" date="2018-05" db="EMBL/GenBank/DDBJ databases">
        <title>Draft genome of Mucuna pruriens seed.</title>
        <authorList>
            <person name="Nnadi N.E."/>
            <person name="Vos R."/>
            <person name="Hasami M.H."/>
            <person name="Devisetty U.K."/>
            <person name="Aguiy J.C."/>
        </authorList>
    </citation>
    <scope>NUCLEOTIDE SEQUENCE [LARGE SCALE GENOMIC DNA]</scope>
    <source>
        <strain evidence="2">JCA_2017</strain>
    </source>
</reference>
<comment type="caution">
    <text evidence="2">The sequence shown here is derived from an EMBL/GenBank/DDBJ whole genome shotgun (WGS) entry which is preliminary data.</text>
</comment>
<dbReference type="PROSITE" id="PS50994">
    <property type="entry name" value="INTEGRASE"/>
    <property type="match status" value="1"/>
</dbReference>
<evidence type="ECO:0000313" key="2">
    <source>
        <dbReference type="EMBL" id="RDY04485.1"/>
    </source>
</evidence>
<dbReference type="PANTHER" id="PTHR47266">
    <property type="entry name" value="ENDONUCLEASE-RELATED"/>
    <property type="match status" value="1"/>
</dbReference>
<dbReference type="Gene3D" id="3.30.420.10">
    <property type="entry name" value="Ribonuclease H-like superfamily/Ribonuclease H"/>
    <property type="match status" value="1"/>
</dbReference>
<dbReference type="SUPFAM" id="SSF53098">
    <property type="entry name" value="Ribonuclease H-like"/>
    <property type="match status" value="1"/>
</dbReference>
<evidence type="ECO:0000313" key="3">
    <source>
        <dbReference type="Proteomes" id="UP000257109"/>
    </source>
</evidence>
<dbReference type="AlphaFoldDB" id="A0A371HNV2"/>
<dbReference type="InterPro" id="IPR036397">
    <property type="entry name" value="RNaseH_sf"/>
</dbReference>
<evidence type="ECO:0000259" key="1">
    <source>
        <dbReference type="PROSITE" id="PS50994"/>
    </source>
</evidence>
<gene>
    <name evidence="2" type="primary">gag-pol</name>
    <name evidence="2" type="ORF">CR513_11806</name>
</gene>
<feature type="non-terminal residue" evidence="2">
    <location>
        <position position="1"/>
    </location>
</feature>
<keyword evidence="3" id="KW-1185">Reference proteome</keyword>
<dbReference type="EMBL" id="QJKJ01002071">
    <property type="protein sequence ID" value="RDY04485.1"/>
    <property type="molecule type" value="Genomic_DNA"/>
</dbReference>
<dbReference type="OrthoDB" id="10055717at2759"/>
<accession>A0A371HNV2</accession>
<name>A0A371HNV2_MUCPR</name>
<proteinExistence type="predicted"/>